<feature type="region of interest" description="Disordered" evidence="1">
    <location>
        <begin position="173"/>
        <end position="208"/>
    </location>
</feature>
<keyword evidence="3" id="KW-1185">Reference proteome</keyword>
<name>A0ABR3V4S7_HUMIN</name>
<protein>
    <submittedName>
        <fullName evidence="2">Uncharacterized protein</fullName>
    </submittedName>
</protein>
<reference evidence="2 3" key="1">
    <citation type="journal article" date="2024" name="Commun. Biol.">
        <title>Comparative genomic analysis of thermophilic fungi reveals convergent evolutionary adaptations and gene losses.</title>
        <authorList>
            <person name="Steindorff A.S."/>
            <person name="Aguilar-Pontes M.V."/>
            <person name="Robinson A.J."/>
            <person name="Andreopoulos B."/>
            <person name="LaButti K."/>
            <person name="Kuo A."/>
            <person name="Mondo S."/>
            <person name="Riley R."/>
            <person name="Otillar R."/>
            <person name="Haridas S."/>
            <person name="Lipzen A."/>
            <person name="Grimwood J."/>
            <person name="Schmutz J."/>
            <person name="Clum A."/>
            <person name="Reid I.D."/>
            <person name="Moisan M.C."/>
            <person name="Butler G."/>
            <person name="Nguyen T.T.M."/>
            <person name="Dewar K."/>
            <person name="Conant G."/>
            <person name="Drula E."/>
            <person name="Henrissat B."/>
            <person name="Hansel C."/>
            <person name="Singer S."/>
            <person name="Hutchinson M.I."/>
            <person name="de Vries R.P."/>
            <person name="Natvig D.O."/>
            <person name="Powell A.J."/>
            <person name="Tsang A."/>
            <person name="Grigoriev I.V."/>
        </authorList>
    </citation>
    <scope>NUCLEOTIDE SEQUENCE [LARGE SCALE GENOMIC DNA]</scope>
    <source>
        <strain evidence="2 3">CBS 620.91</strain>
    </source>
</reference>
<evidence type="ECO:0000256" key="1">
    <source>
        <dbReference type="SAM" id="MobiDB-lite"/>
    </source>
</evidence>
<dbReference type="EMBL" id="JAZGSY010000368">
    <property type="protein sequence ID" value="KAL1836774.1"/>
    <property type="molecule type" value="Genomic_DNA"/>
</dbReference>
<sequence>MSCGGPRNQHVTDTKRIDGRVVRSLKSMGIELQKIHVQQAPGTLFTWGYHPIARFFPLGDFKNIFSAILLARQRCKSHRKAQGLPDEDRTSLCSLALVVDRFQSYWDSVAHTEGMERRRNNSTDEKDTSLGDADSLANIDLTHIALLERVKVLDVESDNEMGVLIQHVKAVELSSPDGMDSSDDEKEASSGKCAEMGDKDMDVSNSTA</sequence>
<evidence type="ECO:0000313" key="3">
    <source>
        <dbReference type="Proteomes" id="UP001583172"/>
    </source>
</evidence>
<organism evidence="2 3">
    <name type="scientific">Humicola insolens</name>
    <name type="common">Soft-rot fungus</name>
    <dbReference type="NCBI Taxonomy" id="85995"/>
    <lineage>
        <taxon>Eukaryota</taxon>
        <taxon>Fungi</taxon>
        <taxon>Dikarya</taxon>
        <taxon>Ascomycota</taxon>
        <taxon>Pezizomycotina</taxon>
        <taxon>Sordariomycetes</taxon>
        <taxon>Sordariomycetidae</taxon>
        <taxon>Sordariales</taxon>
        <taxon>Chaetomiaceae</taxon>
        <taxon>Mycothermus</taxon>
    </lineage>
</organism>
<dbReference type="Proteomes" id="UP001583172">
    <property type="component" value="Unassembled WGS sequence"/>
</dbReference>
<gene>
    <name evidence="2" type="ORF">VTJ49DRAFT_4692</name>
</gene>
<evidence type="ECO:0000313" key="2">
    <source>
        <dbReference type="EMBL" id="KAL1836774.1"/>
    </source>
</evidence>
<accession>A0ABR3V4S7</accession>
<comment type="caution">
    <text evidence="2">The sequence shown here is derived from an EMBL/GenBank/DDBJ whole genome shotgun (WGS) entry which is preliminary data.</text>
</comment>
<proteinExistence type="predicted"/>